<dbReference type="RefSeq" id="WP_379564422.1">
    <property type="nucleotide sequence ID" value="NZ_JBHSQK010000007.1"/>
</dbReference>
<reference evidence="6" key="1">
    <citation type="journal article" date="2019" name="Int. J. Syst. Evol. Microbiol.">
        <title>The Global Catalogue of Microorganisms (GCM) 10K type strain sequencing project: providing services to taxonomists for standard genome sequencing and annotation.</title>
        <authorList>
            <consortium name="The Broad Institute Genomics Platform"/>
            <consortium name="The Broad Institute Genome Sequencing Center for Infectious Disease"/>
            <person name="Wu L."/>
            <person name="Ma J."/>
        </authorList>
    </citation>
    <scope>NUCLEOTIDE SEQUENCE [LARGE SCALE GENOMIC DNA]</scope>
    <source>
        <strain evidence="6">CGMCC 4.7397</strain>
    </source>
</reference>
<gene>
    <name evidence="5" type="ORF">ACFQH9_04355</name>
</gene>
<protein>
    <submittedName>
        <fullName evidence="5">Transposase family protein</fullName>
    </submittedName>
</protein>
<feature type="domain" description="DDE Tnp4" evidence="4">
    <location>
        <begin position="8"/>
        <end position="106"/>
    </location>
</feature>
<name>A0ABW1I1M1_9PSEU</name>
<accession>A0ABW1I1M1</accession>
<evidence type="ECO:0000256" key="3">
    <source>
        <dbReference type="SAM" id="MobiDB-lite"/>
    </source>
</evidence>
<comment type="cofactor">
    <cofactor evidence="1">
        <name>a divalent metal cation</name>
        <dbReference type="ChEBI" id="CHEBI:60240"/>
    </cofactor>
</comment>
<evidence type="ECO:0000256" key="2">
    <source>
        <dbReference type="ARBA" id="ARBA00022723"/>
    </source>
</evidence>
<evidence type="ECO:0000313" key="6">
    <source>
        <dbReference type="Proteomes" id="UP001596119"/>
    </source>
</evidence>
<dbReference type="Proteomes" id="UP001596119">
    <property type="component" value="Unassembled WGS sequence"/>
</dbReference>
<feature type="region of interest" description="Disordered" evidence="3">
    <location>
        <begin position="31"/>
        <end position="78"/>
    </location>
</feature>
<dbReference type="Pfam" id="PF13359">
    <property type="entry name" value="DDE_Tnp_4"/>
    <property type="match status" value="1"/>
</dbReference>
<sequence>MSGGQAQAARDHGILDALSTAEVKVIADNGYRGSGFEVPQRRRPKDPETGKRRKLSRNQKDVNSAHSRQRGPGERANAQLKTWRVLRKIRCCPRRATDLVKAVLVLILAG</sequence>
<evidence type="ECO:0000313" key="5">
    <source>
        <dbReference type="EMBL" id="MFC5947506.1"/>
    </source>
</evidence>
<organism evidence="5 6">
    <name type="scientific">Pseudonocardia lutea</name>
    <dbReference type="NCBI Taxonomy" id="2172015"/>
    <lineage>
        <taxon>Bacteria</taxon>
        <taxon>Bacillati</taxon>
        <taxon>Actinomycetota</taxon>
        <taxon>Actinomycetes</taxon>
        <taxon>Pseudonocardiales</taxon>
        <taxon>Pseudonocardiaceae</taxon>
        <taxon>Pseudonocardia</taxon>
    </lineage>
</organism>
<comment type="caution">
    <text evidence="5">The sequence shown here is derived from an EMBL/GenBank/DDBJ whole genome shotgun (WGS) entry which is preliminary data.</text>
</comment>
<keyword evidence="6" id="KW-1185">Reference proteome</keyword>
<dbReference type="EMBL" id="JBHSQK010000007">
    <property type="protein sequence ID" value="MFC5947506.1"/>
    <property type="molecule type" value="Genomic_DNA"/>
</dbReference>
<proteinExistence type="predicted"/>
<dbReference type="InterPro" id="IPR027806">
    <property type="entry name" value="HARBI1_dom"/>
</dbReference>
<evidence type="ECO:0000259" key="4">
    <source>
        <dbReference type="Pfam" id="PF13359"/>
    </source>
</evidence>
<keyword evidence="2" id="KW-0479">Metal-binding</keyword>
<evidence type="ECO:0000256" key="1">
    <source>
        <dbReference type="ARBA" id="ARBA00001968"/>
    </source>
</evidence>